<protein>
    <submittedName>
        <fullName evidence="1">Uncharacterized protein</fullName>
    </submittedName>
</protein>
<dbReference type="Proteomes" id="UP000307440">
    <property type="component" value="Unassembled WGS sequence"/>
</dbReference>
<sequence>MYPGSSATTSASRVRPLLTTRDVWQHQGSLHPESGENDSLLCQCSMALWQLWGAVWSRRIWSSSRRNLFQLRPQLSDQLEPDSPWCYNNARPRLNASQRQIHSLHSARCRSTAVVGGLANWSVEATLTSWRNVSQLCRRLLPPARPTAMYPQSPIVLLNLRVSGPESRAYKPRGVHLPKASLPR</sequence>
<keyword evidence="2" id="KW-1185">Reference proteome</keyword>
<reference evidence="1 2" key="1">
    <citation type="journal article" date="2019" name="Nat. Ecol. Evol.">
        <title>Megaphylogeny resolves global patterns of mushroom evolution.</title>
        <authorList>
            <person name="Varga T."/>
            <person name="Krizsan K."/>
            <person name="Foldi C."/>
            <person name="Dima B."/>
            <person name="Sanchez-Garcia M."/>
            <person name="Sanchez-Ramirez S."/>
            <person name="Szollosi G.J."/>
            <person name="Szarkandi J.G."/>
            <person name="Papp V."/>
            <person name="Albert L."/>
            <person name="Andreopoulos W."/>
            <person name="Angelini C."/>
            <person name="Antonin V."/>
            <person name="Barry K.W."/>
            <person name="Bougher N.L."/>
            <person name="Buchanan P."/>
            <person name="Buyck B."/>
            <person name="Bense V."/>
            <person name="Catcheside P."/>
            <person name="Chovatia M."/>
            <person name="Cooper J."/>
            <person name="Damon W."/>
            <person name="Desjardin D."/>
            <person name="Finy P."/>
            <person name="Geml J."/>
            <person name="Haridas S."/>
            <person name="Hughes K."/>
            <person name="Justo A."/>
            <person name="Karasinski D."/>
            <person name="Kautmanova I."/>
            <person name="Kiss B."/>
            <person name="Kocsube S."/>
            <person name="Kotiranta H."/>
            <person name="LaButti K.M."/>
            <person name="Lechner B.E."/>
            <person name="Liimatainen K."/>
            <person name="Lipzen A."/>
            <person name="Lukacs Z."/>
            <person name="Mihaltcheva S."/>
            <person name="Morgado L.N."/>
            <person name="Niskanen T."/>
            <person name="Noordeloos M.E."/>
            <person name="Ohm R.A."/>
            <person name="Ortiz-Santana B."/>
            <person name="Ovrebo C."/>
            <person name="Racz N."/>
            <person name="Riley R."/>
            <person name="Savchenko A."/>
            <person name="Shiryaev A."/>
            <person name="Soop K."/>
            <person name="Spirin V."/>
            <person name="Szebenyi C."/>
            <person name="Tomsovsky M."/>
            <person name="Tulloss R.E."/>
            <person name="Uehling J."/>
            <person name="Grigoriev I.V."/>
            <person name="Vagvolgyi C."/>
            <person name="Papp T."/>
            <person name="Martin F.M."/>
            <person name="Miettinen O."/>
            <person name="Hibbett D.S."/>
            <person name="Nagy L.G."/>
        </authorList>
    </citation>
    <scope>NUCLEOTIDE SEQUENCE [LARGE SCALE GENOMIC DNA]</scope>
    <source>
        <strain evidence="1 2">CBS 121175</strain>
    </source>
</reference>
<organism evidence="1 2">
    <name type="scientific">Coprinopsis marcescibilis</name>
    <name type="common">Agaric fungus</name>
    <name type="synonym">Psathyrella marcescibilis</name>
    <dbReference type="NCBI Taxonomy" id="230819"/>
    <lineage>
        <taxon>Eukaryota</taxon>
        <taxon>Fungi</taxon>
        <taxon>Dikarya</taxon>
        <taxon>Basidiomycota</taxon>
        <taxon>Agaricomycotina</taxon>
        <taxon>Agaricomycetes</taxon>
        <taxon>Agaricomycetidae</taxon>
        <taxon>Agaricales</taxon>
        <taxon>Agaricineae</taxon>
        <taxon>Psathyrellaceae</taxon>
        <taxon>Coprinopsis</taxon>
    </lineage>
</organism>
<accession>A0A5C3KFE2</accession>
<dbReference type="AlphaFoldDB" id="A0A5C3KFE2"/>
<gene>
    <name evidence="1" type="ORF">FA15DRAFT_253000</name>
</gene>
<dbReference type="EMBL" id="ML210398">
    <property type="protein sequence ID" value="TFK18475.1"/>
    <property type="molecule type" value="Genomic_DNA"/>
</dbReference>
<evidence type="ECO:0000313" key="1">
    <source>
        <dbReference type="EMBL" id="TFK18475.1"/>
    </source>
</evidence>
<evidence type="ECO:0000313" key="2">
    <source>
        <dbReference type="Proteomes" id="UP000307440"/>
    </source>
</evidence>
<name>A0A5C3KFE2_COPMA</name>
<proteinExistence type="predicted"/>